<dbReference type="GO" id="GO:0030313">
    <property type="term" value="C:cell envelope"/>
    <property type="evidence" value="ECO:0007669"/>
    <property type="project" value="UniProtKB-SubCell"/>
</dbReference>
<organism evidence="6 7">
    <name type="scientific">Pseudolactococcus plantarum</name>
    <dbReference type="NCBI Taxonomy" id="1365"/>
    <lineage>
        <taxon>Bacteria</taxon>
        <taxon>Bacillati</taxon>
        <taxon>Bacillota</taxon>
        <taxon>Bacilli</taxon>
        <taxon>Lactobacillales</taxon>
        <taxon>Streptococcaceae</taxon>
        <taxon>Pseudolactococcus</taxon>
    </lineage>
</organism>
<evidence type="ECO:0000256" key="3">
    <source>
        <dbReference type="SAM" id="Coils"/>
    </source>
</evidence>
<dbReference type="PANTHER" id="PTHR32347">
    <property type="entry name" value="EFFLUX SYSTEM COMPONENT YKNX-RELATED"/>
    <property type="match status" value="1"/>
</dbReference>
<dbReference type="EMBL" id="JXJX01000001">
    <property type="protein sequence ID" value="PCS08325.1"/>
    <property type="molecule type" value="Genomic_DNA"/>
</dbReference>
<dbReference type="STRING" id="1348632.GCA_001591745_00074"/>
<dbReference type="AlphaFoldDB" id="A0A2A5S4C4"/>
<evidence type="ECO:0000256" key="2">
    <source>
        <dbReference type="ARBA" id="ARBA00023054"/>
    </source>
</evidence>
<keyword evidence="2 3" id="KW-0175">Coiled coil</keyword>
<feature type="domain" description="YknX-like beta-barrel" evidence="5">
    <location>
        <begin position="203"/>
        <end position="273"/>
    </location>
</feature>
<dbReference type="InterPro" id="IPR050465">
    <property type="entry name" value="UPF0194_transport"/>
</dbReference>
<sequence>MIIGIVVLSTVLPKGNSSKTKDYSLYTVKAQADDIFKGSVIAKTSTDYRDDAALGELSQVNVSDGQEVKAGDVLLTYTKPTDDLSSQEFAIKGAENDLANAQADLAEAEKKDVKLRNDFNKSKDDSERQAINAQIETNHESWKAAQRAITTSVLARDQAKAALDGQKAKQTATVTAKTDGFVIMGNKSETSPLLSVVSRDTLVNGKVSEYDYDKLKVNDVVTVETIDLAKKITGKITYISPVPEKASSETAASQYAFKVNLDEHLQNGYTVQIHKKNETLYIPKSAVKNGKVYLKNGKKFDRVAVETKETTSGLQVISGLKIGDKLIKEASDYVDTP</sequence>
<evidence type="ECO:0000259" key="4">
    <source>
        <dbReference type="Pfam" id="PF25984"/>
    </source>
</evidence>
<protein>
    <submittedName>
        <fullName evidence="6">Uncharacterized protein</fullName>
    </submittedName>
</protein>
<dbReference type="Pfam" id="PF25990">
    <property type="entry name" value="Beta-barrel_YknX"/>
    <property type="match status" value="1"/>
</dbReference>
<gene>
    <name evidence="6" type="ORF">RU87_GL000148</name>
</gene>
<dbReference type="Pfam" id="PF25984">
    <property type="entry name" value="BSH_YknX"/>
    <property type="match status" value="1"/>
</dbReference>
<evidence type="ECO:0000313" key="6">
    <source>
        <dbReference type="EMBL" id="PCS08325.1"/>
    </source>
</evidence>
<comment type="caution">
    <text evidence="6">The sequence shown here is derived from an EMBL/GenBank/DDBJ whole genome shotgun (WGS) entry which is preliminary data.</text>
</comment>
<keyword evidence="7" id="KW-1185">Reference proteome</keyword>
<dbReference type="InterPro" id="IPR058636">
    <property type="entry name" value="Beta-barrel_YknX"/>
</dbReference>
<proteinExistence type="predicted"/>
<reference evidence="6 7" key="1">
    <citation type="submission" date="2014-12" db="EMBL/GenBank/DDBJ databases">
        <title>Draft genome sequences of 10 type strains of Lactococcus.</title>
        <authorList>
            <person name="Sun Z."/>
            <person name="Zhong Z."/>
            <person name="Liu W."/>
            <person name="Zhang W."/>
            <person name="Zhang H."/>
        </authorList>
    </citation>
    <scope>NUCLEOTIDE SEQUENCE [LARGE SCALE GENOMIC DNA]</scope>
    <source>
        <strain evidence="6 7">DSM 20686</strain>
    </source>
</reference>
<dbReference type="PANTHER" id="PTHR32347:SF14">
    <property type="entry name" value="EFFLUX SYSTEM COMPONENT YKNX-RELATED"/>
    <property type="match status" value="1"/>
</dbReference>
<evidence type="ECO:0000259" key="5">
    <source>
        <dbReference type="Pfam" id="PF25990"/>
    </source>
</evidence>
<comment type="subcellular location">
    <subcellularLocation>
        <location evidence="1">Cell envelope</location>
    </subcellularLocation>
</comment>
<dbReference type="InterPro" id="IPR058639">
    <property type="entry name" value="BSH_YknX-like"/>
</dbReference>
<name>A0A2A5S4C4_9LACT</name>
<feature type="coiled-coil region" evidence="3">
    <location>
        <begin position="84"/>
        <end position="118"/>
    </location>
</feature>
<evidence type="ECO:0000313" key="7">
    <source>
        <dbReference type="Proteomes" id="UP000242246"/>
    </source>
</evidence>
<feature type="domain" description="YknX-like barrel-sandwich hybrid" evidence="4">
    <location>
        <begin position="51"/>
        <end position="191"/>
    </location>
</feature>
<evidence type="ECO:0000256" key="1">
    <source>
        <dbReference type="ARBA" id="ARBA00004196"/>
    </source>
</evidence>
<accession>A0A2A5S4C4</accession>
<dbReference type="Gene3D" id="2.40.30.170">
    <property type="match status" value="1"/>
</dbReference>
<dbReference type="Proteomes" id="UP000242246">
    <property type="component" value="Unassembled WGS sequence"/>
</dbReference>